<proteinExistence type="predicted"/>
<accession>A0A8S5MBB8</accession>
<sequence>MIKQTGRKFYRHNSGFRYDGEYELLETESQVAVQLEGYNSYGYLLRDLTTGFILAVPDFIFNNTFKEVNK</sequence>
<dbReference type="EMBL" id="BK014869">
    <property type="protein sequence ID" value="DAD79649.1"/>
    <property type="molecule type" value="Genomic_DNA"/>
</dbReference>
<reference evidence="1" key="1">
    <citation type="journal article" date="2021" name="Proc. Natl. Acad. Sci. U.S.A.">
        <title>A Catalog of Tens of Thousands of Viruses from Human Metagenomes Reveals Hidden Associations with Chronic Diseases.</title>
        <authorList>
            <person name="Tisza M.J."/>
            <person name="Buck C.B."/>
        </authorList>
    </citation>
    <scope>NUCLEOTIDE SEQUENCE</scope>
    <source>
        <strain evidence="1">Ct53O25</strain>
    </source>
</reference>
<evidence type="ECO:0000313" key="1">
    <source>
        <dbReference type="EMBL" id="DAD79649.1"/>
    </source>
</evidence>
<name>A0A8S5MBB8_9CAUD</name>
<protein>
    <submittedName>
        <fullName evidence="1">Uncharacterized protein</fullName>
    </submittedName>
</protein>
<organism evidence="1">
    <name type="scientific">Podoviridae sp. ct53O25</name>
    <dbReference type="NCBI Taxonomy" id="2826539"/>
    <lineage>
        <taxon>Viruses</taxon>
        <taxon>Duplodnaviria</taxon>
        <taxon>Heunggongvirae</taxon>
        <taxon>Uroviricota</taxon>
        <taxon>Caudoviricetes</taxon>
    </lineage>
</organism>